<evidence type="ECO:0000256" key="2">
    <source>
        <dbReference type="SAM" id="MobiDB-lite"/>
    </source>
</evidence>
<evidence type="ECO:0000313" key="4">
    <source>
        <dbReference type="Proteomes" id="UP000887575"/>
    </source>
</evidence>
<dbReference type="PANTHER" id="PTHR31434">
    <property type="entry name" value="S PHASE CYCLIN A-ASSOCIATED PROTEIN IN THE ENDOPLASMIC RETICULUM"/>
    <property type="match status" value="1"/>
</dbReference>
<dbReference type="Pfam" id="PF16501">
    <property type="entry name" value="SCAPER_N"/>
    <property type="match status" value="1"/>
</dbReference>
<accession>A0AAF3EGB6</accession>
<organism evidence="4 5">
    <name type="scientific">Mesorhabditis belari</name>
    <dbReference type="NCBI Taxonomy" id="2138241"/>
    <lineage>
        <taxon>Eukaryota</taxon>
        <taxon>Metazoa</taxon>
        <taxon>Ecdysozoa</taxon>
        <taxon>Nematoda</taxon>
        <taxon>Chromadorea</taxon>
        <taxon>Rhabditida</taxon>
        <taxon>Rhabditina</taxon>
        <taxon>Rhabditomorpha</taxon>
        <taxon>Rhabditoidea</taxon>
        <taxon>Rhabditidae</taxon>
        <taxon>Mesorhabditinae</taxon>
        <taxon>Mesorhabditis</taxon>
    </lineage>
</organism>
<feature type="compositionally biased region" description="Polar residues" evidence="2">
    <location>
        <begin position="217"/>
        <end position="231"/>
    </location>
</feature>
<feature type="region of interest" description="Disordered" evidence="2">
    <location>
        <begin position="1"/>
        <end position="38"/>
    </location>
</feature>
<feature type="region of interest" description="Disordered" evidence="2">
    <location>
        <begin position="619"/>
        <end position="642"/>
    </location>
</feature>
<keyword evidence="4" id="KW-1185">Reference proteome</keyword>
<feature type="compositionally biased region" description="Basic residues" evidence="2">
    <location>
        <begin position="28"/>
        <end position="38"/>
    </location>
</feature>
<feature type="region of interest" description="Disordered" evidence="2">
    <location>
        <begin position="211"/>
        <end position="232"/>
    </location>
</feature>
<dbReference type="InterPro" id="IPR032446">
    <property type="entry name" value="SCAPER_N"/>
</dbReference>
<feature type="region of interest" description="Disordered" evidence="2">
    <location>
        <begin position="388"/>
        <end position="410"/>
    </location>
</feature>
<sequence>MLNEASDELVNGKFVDRQKRAGSVSSGKSKKSKRNAKKKRARRWTCLVESLKTSTDYLYEFCHNEKSVEGCKDAIMYLTNSVRDFEALIKSIEVENDFENLKEKTGRPNVAWEIRKTMGSPSHVLMDRLVQPNGPPFILINEKKQEMAQKEAQIGYEDNDENGWKVVQRRKRSVSSVTTQSLVDEKEMTPEEVESIIPPKQSVYDRLYSSAVKSRDGQPSTSNVFTSSRGGATSGRLMCPRSVMDLPQTRASMAKIAYSRQKLWQQRAQTTLAEKFKERQKLYRKEVQEKRAQTRCGLNFADPVAVKKAAQDFIEKKRKIREAASAIDLRSLGSICETGEEADAIPADPKPSDQQNMDLERIRPLRVPLPPASWHGVPLDLEDSVEWREMTEEEESLANEERSLTRELENEESISIDEEIERHVAADEDEIEENQESVQETGTQTVEPQTFAECLKNWDAKMYASFPWCEVFDDDFTGHYKEPGEETAKLEKLSSPRKRDISNLQEKTLLRQQRAEELRQQLLEEKAQRLKDLSKKIDEIRTRQAEIYERKMDLYATSMESHEEKRNKNIAEIVKKAKDDDQRVQEVIFCNTVEADLSAHEKEIREKVKEKEFEKRKDRIANERQKRHGEKVAKEQAAEERRKVAEQERVARLQELAEAKQARSSLVEAQREELEKGRRERRRQREERFELTKAAEIEKKSNEQKKKQIKFDSSIRRHEQTIETVRAKAHELANAKVFARWEALTNASAWPSQSTSKQWLCIRCNITLHSELEIMAHIIGQTHLDAWKTKALDVTHHKLAMEFCESVFEGDSTQTSLSTSIVIEEALDKKKIQKARQKITQRVKKCYEQVKESTPYKEQLKIKVKDRSIRDLQASLNNERQQRPMEHAIIDLIKQFNADDQLPGQLFASGLLRAIAEHIPSLAATIDQERIRAKLFQLLTLMCDKHPMASLYLFTCTNLPIWFADQMSALAKSVNVEKLLELLELWEGFIPKSVKLDKSYEIDQREIAIRVDMFVGYCLTLNVPADLDSLITKLMLSCENLSLVERLYKFAQKLNDVSMSESTIEFINKLIDPLLIGIIEQMQLAGSAMETSTASSIEESNTVIPQLHDNPYCLIALAFCSRLKEVDFKKSFCNNDSRFMRLGLILSKCIHFTSDQNPLRNSDFYAQLPVYKGLPSAKMASIVLVGRLTVLSPSHQLLFQLGGSSSTLATLCQLPIQYYTKKPSRELIVMAIALIARNSVSGIDLIKQHLGIEWISKSLELSTSQPRFQSYSFSKDDLSSMIQFFNSNL</sequence>
<evidence type="ECO:0000259" key="3">
    <source>
        <dbReference type="Pfam" id="PF16501"/>
    </source>
</evidence>
<evidence type="ECO:0000256" key="1">
    <source>
        <dbReference type="SAM" id="Coils"/>
    </source>
</evidence>
<dbReference type="PANTHER" id="PTHR31434:SF2">
    <property type="entry name" value="S PHASE CYCLIN A-ASSOCIATED PROTEIN IN THE ENDOPLASMIC RETICULUM"/>
    <property type="match status" value="1"/>
</dbReference>
<name>A0AAF3EGB6_9BILA</name>
<feature type="domain" description="S phase cyclin A-associated protein in the endoplasmic reticulum N-terminal" evidence="3">
    <location>
        <begin position="33"/>
        <end position="122"/>
    </location>
</feature>
<keyword evidence="1" id="KW-0175">Coiled coil</keyword>
<proteinExistence type="predicted"/>
<feature type="coiled-coil region" evidence="1">
    <location>
        <begin position="523"/>
        <end position="565"/>
    </location>
</feature>
<evidence type="ECO:0000313" key="5">
    <source>
        <dbReference type="WBParaSite" id="MBELARI_LOCUS12998"/>
    </source>
</evidence>
<dbReference type="WBParaSite" id="MBELARI_LOCUS12998">
    <property type="protein sequence ID" value="MBELARI_LOCUS12998"/>
    <property type="gene ID" value="MBELARI_LOCUS12998"/>
</dbReference>
<dbReference type="Proteomes" id="UP000887575">
    <property type="component" value="Unassembled WGS sequence"/>
</dbReference>
<feature type="compositionally biased region" description="Basic and acidic residues" evidence="2">
    <location>
        <begin position="399"/>
        <end position="408"/>
    </location>
</feature>
<feature type="region of interest" description="Disordered" evidence="2">
    <location>
        <begin position="661"/>
        <end position="688"/>
    </location>
</feature>
<reference evidence="5" key="1">
    <citation type="submission" date="2024-02" db="UniProtKB">
        <authorList>
            <consortium name="WormBaseParasite"/>
        </authorList>
    </citation>
    <scope>IDENTIFICATION</scope>
</reference>
<protein>
    <recommendedName>
        <fullName evidence="3">S phase cyclin A-associated protein in the endoplasmic reticulum N-terminal domain-containing protein</fullName>
    </recommendedName>
</protein>
<feature type="compositionally biased region" description="Basic and acidic residues" evidence="2">
    <location>
        <begin position="669"/>
        <end position="688"/>
    </location>
</feature>